<evidence type="ECO:0000256" key="4">
    <source>
        <dbReference type="ARBA" id="ARBA00023143"/>
    </source>
</evidence>
<evidence type="ECO:0000256" key="2">
    <source>
        <dbReference type="ARBA" id="ARBA00004613"/>
    </source>
</evidence>
<proteinExistence type="inferred from homology"/>
<comment type="similarity">
    <text evidence="3">Belongs to the bacterial flagellin family.</text>
</comment>
<comment type="subcellular location">
    <subcellularLocation>
        <location evidence="1">Bacterial flagellum</location>
    </subcellularLocation>
    <subcellularLocation>
        <location evidence="2">Secreted</location>
    </subcellularLocation>
</comment>
<dbReference type="Pfam" id="PF00669">
    <property type="entry name" value="Flagellin_N"/>
    <property type="match status" value="1"/>
</dbReference>
<feature type="domain" description="Flagellin N-terminal" evidence="5">
    <location>
        <begin position="15"/>
        <end position="138"/>
    </location>
</feature>
<dbReference type="RefSeq" id="WP_127188097.1">
    <property type="nucleotide sequence ID" value="NZ_RZNJ01000002.1"/>
</dbReference>
<dbReference type="InterPro" id="IPR001029">
    <property type="entry name" value="Flagellin_N"/>
</dbReference>
<keyword evidence="4" id="KW-0975">Bacterial flagellum</keyword>
<gene>
    <name evidence="6" type="ORF">EMQ25_08450</name>
</gene>
<dbReference type="PANTHER" id="PTHR42792">
    <property type="entry name" value="FLAGELLIN"/>
    <property type="match status" value="1"/>
</dbReference>
<accession>A0A433XGH5</accession>
<keyword evidence="7" id="KW-1185">Reference proteome</keyword>
<evidence type="ECO:0000313" key="6">
    <source>
        <dbReference type="EMBL" id="RUT33142.1"/>
    </source>
</evidence>
<dbReference type="GO" id="GO:0005198">
    <property type="term" value="F:structural molecule activity"/>
    <property type="evidence" value="ECO:0007669"/>
    <property type="project" value="InterPro"/>
</dbReference>
<evidence type="ECO:0000256" key="1">
    <source>
        <dbReference type="ARBA" id="ARBA00004365"/>
    </source>
</evidence>
<dbReference type="InterPro" id="IPR001492">
    <property type="entry name" value="Flagellin"/>
</dbReference>
<evidence type="ECO:0000256" key="3">
    <source>
        <dbReference type="ARBA" id="ARBA00005709"/>
    </source>
</evidence>
<dbReference type="EMBL" id="RZNJ01000002">
    <property type="protein sequence ID" value="RUT33142.1"/>
    <property type="molecule type" value="Genomic_DNA"/>
</dbReference>
<evidence type="ECO:0000259" key="5">
    <source>
        <dbReference type="Pfam" id="PF00669"/>
    </source>
</evidence>
<dbReference type="PANTHER" id="PTHR42792:SF1">
    <property type="entry name" value="FLAGELLAR HOOK-ASSOCIATED PROTEIN 3"/>
    <property type="match status" value="1"/>
</dbReference>
<dbReference type="GO" id="GO:0009288">
    <property type="term" value="C:bacterial-type flagellum"/>
    <property type="evidence" value="ECO:0007669"/>
    <property type="project" value="InterPro"/>
</dbReference>
<dbReference type="OrthoDB" id="7312911at2"/>
<protein>
    <recommendedName>
        <fullName evidence="5">Flagellin N-terminal domain-containing protein</fullName>
    </recommendedName>
</protein>
<comment type="caution">
    <text evidence="6">The sequence shown here is derived from an EMBL/GenBank/DDBJ whole genome shotgun (WGS) entry which is preliminary data.</text>
</comment>
<dbReference type="Proteomes" id="UP000281547">
    <property type="component" value="Unassembled WGS sequence"/>
</dbReference>
<name>A0A433XGH5_9HYPH</name>
<dbReference type="AlphaFoldDB" id="A0A433XGH5"/>
<dbReference type="SUPFAM" id="SSF64518">
    <property type="entry name" value="Phase 1 flagellin"/>
    <property type="match status" value="1"/>
</dbReference>
<reference evidence="6 7" key="1">
    <citation type="journal article" date="2016" name="Int. J. Syst. Evol. Microbiol.">
        <title>Arsenicitalea aurantiaca gen. nov., sp. nov., a new member of the family Hyphomicrobiaceae, isolated from high-arsenic sediment.</title>
        <authorList>
            <person name="Mu Y."/>
            <person name="Zhou L."/>
            <person name="Zeng X.C."/>
            <person name="Liu L."/>
            <person name="Pan Y."/>
            <person name="Chen X."/>
            <person name="Wang J."/>
            <person name="Li S."/>
            <person name="Li W.J."/>
            <person name="Wang Y."/>
        </authorList>
    </citation>
    <scope>NUCLEOTIDE SEQUENCE [LARGE SCALE GENOMIC DNA]</scope>
    <source>
        <strain evidence="6 7">42-50</strain>
    </source>
</reference>
<dbReference type="Gene3D" id="1.20.1330.10">
    <property type="entry name" value="f41 fragment of flagellin, N-terminal domain"/>
    <property type="match status" value="1"/>
</dbReference>
<organism evidence="6 7">
    <name type="scientific">Arsenicitalea aurantiaca</name>
    <dbReference type="NCBI Taxonomy" id="1783274"/>
    <lineage>
        <taxon>Bacteria</taxon>
        <taxon>Pseudomonadati</taxon>
        <taxon>Pseudomonadota</taxon>
        <taxon>Alphaproteobacteria</taxon>
        <taxon>Hyphomicrobiales</taxon>
        <taxon>Devosiaceae</taxon>
        <taxon>Arsenicitalea</taxon>
    </lineage>
</organism>
<sequence length="500" mass="51806">MIVNKTMFPVQTGFRAISQMSSRLDTLQVQLASGQKATTLAEMGDSRGTSLALRARLTALDGYATSIETVNLRLSVLDTSIKQLNTLSSNTRNAMVPGAYGTGDVNLTAAPGQAKARLDEVLSLLNTDVNGRYLFSGSASDAKTVPQVDALLYGSGTKQGFAEIAQQRLAADTGVAGQGRLSVSTTGTEVTLAEEATVFGIKISGATASNASISTPAASGDPQSQSIAFGGQPFPGDTVTFALQMPDGSSHTLKLTAVSGPAGAGEFSIGGNASATAANFGSALETALQQTTKTVMASASRFAAADNFFNGAGDPVMRVAAPPGGNWAEATGLVAATDANTVLWYRGGDENPPRQGVTARIDDNTRVAYGVQANERGIVDLVRSLAVVATDTFSSSDPTAKARFDATGSRQIERLSESRNSQPGSLAVIAVDLGLARTTTAATAARQSDYRGQLENLLADIEQIEPEAVAMEILALRTRLEASYATTSAISQLSLVNYIR</sequence>
<evidence type="ECO:0000313" key="7">
    <source>
        <dbReference type="Proteomes" id="UP000281547"/>
    </source>
</evidence>